<evidence type="ECO:0000256" key="4">
    <source>
        <dbReference type="ARBA" id="ARBA00022723"/>
    </source>
</evidence>
<keyword evidence="10" id="KW-1185">Reference proteome</keyword>
<comment type="similarity">
    <text evidence="1 6">Belongs to the peptidase M42 family.</text>
</comment>
<dbReference type="InterPro" id="IPR008007">
    <property type="entry name" value="Peptidase_M42"/>
</dbReference>
<dbReference type="eggNOG" id="COG1363">
    <property type="taxonomic scope" value="Bacteria"/>
</dbReference>
<evidence type="ECO:0000313" key="10">
    <source>
        <dbReference type="Proteomes" id="UP000014155"/>
    </source>
</evidence>
<evidence type="ECO:0000256" key="1">
    <source>
        <dbReference type="ARBA" id="ARBA00006272"/>
    </source>
</evidence>
<keyword evidence="3" id="KW-0645">Protease</keyword>
<evidence type="ECO:0000256" key="7">
    <source>
        <dbReference type="PIRSR" id="PIRSR001123-1"/>
    </source>
</evidence>
<gene>
    <name evidence="9" type="ORF">CTER_1686</name>
</gene>
<dbReference type="STRING" id="1195236.CTER_1686"/>
<keyword evidence="4 8" id="KW-0479">Metal-binding</keyword>
<dbReference type="RefSeq" id="WP_004625364.1">
    <property type="nucleotide sequence ID" value="NZ_AORV01000028.1"/>
</dbReference>
<comment type="cofactor">
    <cofactor evidence="8">
        <name>a divalent metal cation</name>
        <dbReference type="ChEBI" id="CHEBI:60240"/>
    </cofactor>
    <text evidence="8">Binds 2 divalent metal cations per subunit.</text>
</comment>
<keyword evidence="2" id="KW-0031">Aminopeptidase</keyword>
<feature type="binding site" evidence="8">
    <location>
        <position position="196"/>
    </location>
    <ligand>
        <name>Zn(2+)</name>
        <dbReference type="ChEBI" id="CHEBI:29105"/>
        <label>2</label>
    </ligand>
</feature>
<feature type="binding site" evidence="8">
    <location>
        <position position="304"/>
    </location>
    <ligand>
        <name>Zn(2+)</name>
        <dbReference type="ChEBI" id="CHEBI:29105"/>
        <label>2</label>
    </ligand>
</feature>
<dbReference type="PANTHER" id="PTHR32481:SF9">
    <property type="entry name" value="ENDOGLUCANASE"/>
    <property type="match status" value="1"/>
</dbReference>
<organism evidence="9 10">
    <name type="scientific">Ruminiclostridium cellobioparum subsp. termitidis CT1112</name>
    <dbReference type="NCBI Taxonomy" id="1195236"/>
    <lineage>
        <taxon>Bacteria</taxon>
        <taxon>Bacillati</taxon>
        <taxon>Bacillota</taxon>
        <taxon>Clostridia</taxon>
        <taxon>Eubacteriales</taxon>
        <taxon>Oscillospiraceae</taxon>
        <taxon>Ruminiclostridium</taxon>
    </lineage>
</organism>
<sequence length="339" mass="36307">MLLERLTQAFGVSGFESEVAKIVIEEITGYVDEIITDSLGNVIALKRGSGEHKKNIMVSAHMDEIGFSALKITEDGFVKVKKMGGVSAFTSYMNRVVFKNGIGGIISCTEKIEKIDAADIGKLYVDIGASSKQEAQELVEIGEPACYDSAYRELCNGCVTAKALDDRIGCYIMIEVIKKISEVYNDVYFVFSVQEEVGLVGATVASERITPDIGIALDITGAFDTPDNKEGNTVLGGGAAIKVLDNSVICDPALVGEMVLCAKDGNIPYQRDVLTGGGTDAGAINKSNMGVRACGISIPTRYGHSPHGIVSMRDVDACIALLGVFINRPFKFSDTIRNY</sequence>
<dbReference type="EC" id="3.2.1.4" evidence="9"/>
<dbReference type="InterPro" id="IPR051464">
    <property type="entry name" value="Peptidase_M42_aminopept"/>
</dbReference>
<dbReference type="GO" id="GO:0008810">
    <property type="term" value="F:cellulase activity"/>
    <property type="evidence" value="ECO:0007669"/>
    <property type="project" value="UniProtKB-EC"/>
</dbReference>
<dbReference type="SUPFAM" id="SSF53187">
    <property type="entry name" value="Zn-dependent exopeptidases"/>
    <property type="match status" value="1"/>
</dbReference>
<evidence type="ECO:0000256" key="5">
    <source>
        <dbReference type="ARBA" id="ARBA00022801"/>
    </source>
</evidence>
<dbReference type="GO" id="GO:0006508">
    <property type="term" value="P:proteolysis"/>
    <property type="evidence" value="ECO:0007669"/>
    <property type="project" value="UniProtKB-KW"/>
</dbReference>
<proteinExistence type="inferred from homology"/>
<dbReference type="GO" id="GO:0004177">
    <property type="term" value="F:aminopeptidase activity"/>
    <property type="evidence" value="ECO:0007669"/>
    <property type="project" value="UniProtKB-UniRule"/>
</dbReference>
<feature type="binding site" evidence="8">
    <location>
        <position position="61"/>
    </location>
    <ligand>
        <name>Zn(2+)</name>
        <dbReference type="ChEBI" id="CHEBI:29105"/>
        <label>1</label>
    </ligand>
</feature>
<feature type="binding site" evidence="8">
    <location>
        <position position="218"/>
    </location>
    <ligand>
        <name>Zn(2+)</name>
        <dbReference type="ChEBI" id="CHEBI:29105"/>
        <label>1</label>
    </ligand>
</feature>
<evidence type="ECO:0000256" key="2">
    <source>
        <dbReference type="ARBA" id="ARBA00022438"/>
    </source>
</evidence>
<dbReference type="PANTHER" id="PTHR32481">
    <property type="entry name" value="AMINOPEPTIDASE"/>
    <property type="match status" value="1"/>
</dbReference>
<dbReference type="AlphaFoldDB" id="S0FT86"/>
<protein>
    <submittedName>
        <fullName evidence="9">Peptidase M42 family protein</fullName>
        <ecNumber evidence="9">3.2.1.4</ecNumber>
    </submittedName>
</protein>
<dbReference type="Pfam" id="PF05343">
    <property type="entry name" value="Peptidase_M42"/>
    <property type="match status" value="1"/>
</dbReference>
<feature type="active site" description="Proton acceptor" evidence="7">
    <location>
        <position position="195"/>
    </location>
</feature>
<dbReference type="EMBL" id="AORV01000028">
    <property type="protein sequence ID" value="EMS72369.1"/>
    <property type="molecule type" value="Genomic_DNA"/>
</dbReference>
<name>S0FT86_RUMCE</name>
<dbReference type="Proteomes" id="UP000014155">
    <property type="component" value="Unassembled WGS sequence"/>
</dbReference>
<keyword evidence="9" id="KW-0326">Glycosidase</keyword>
<dbReference type="PATRIC" id="fig|1195236.3.peg.2016"/>
<evidence type="ECO:0000256" key="6">
    <source>
        <dbReference type="PIRNR" id="PIRNR001123"/>
    </source>
</evidence>
<dbReference type="GO" id="GO:0046872">
    <property type="term" value="F:metal ion binding"/>
    <property type="evidence" value="ECO:0007669"/>
    <property type="project" value="UniProtKB-UniRule"/>
</dbReference>
<feature type="binding site" evidence="8">
    <location>
        <position position="165"/>
    </location>
    <ligand>
        <name>Zn(2+)</name>
        <dbReference type="ChEBI" id="CHEBI:29105"/>
        <label>2</label>
    </ligand>
</feature>
<dbReference type="PIRSF" id="PIRSF001123">
    <property type="entry name" value="PepA_GA"/>
    <property type="match status" value="1"/>
</dbReference>
<dbReference type="SUPFAM" id="SSF101821">
    <property type="entry name" value="Aminopeptidase/glucanase lid domain"/>
    <property type="match status" value="1"/>
</dbReference>
<dbReference type="InterPro" id="IPR023367">
    <property type="entry name" value="Peptidase_M42_dom2"/>
</dbReference>
<dbReference type="Gene3D" id="2.40.30.40">
    <property type="entry name" value="Peptidase M42, domain 2"/>
    <property type="match status" value="1"/>
</dbReference>
<comment type="caution">
    <text evidence="9">The sequence shown here is derived from an EMBL/GenBank/DDBJ whole genome shotgun (WGS) entry which is preliminary data.</text>
</comment>
<dbReference type="Gene3D" id="3.40.630.10">
    <property type="entry name" value="Zn peptidases"/>
    <property type="match status" value="1"/>
</dbReference>
<evidence type="ECO:0000313" key="9">
    <source>
        <dbReference type="EMBL" id="EMS72369.1"/>
    </source>
</evidence>
<feature type="binding site" evidence="8">
    <location>
        <position position="165"/>
    </location>
    <ligand>
        <name>Zn(2+)</name>
        <dbReference type="ChEBI" id="CHEBI:29105"/>
        <label>1</label>
    </ligand>
</feature>
<evidence type="ECO:0000256" key="8">
    <source>
        <dbReference type="PIRSR" id="PIRSR001123-2"/>
    </source>
</evidence>
<accession>S0FT86</accession>
<reference evidence="9 10" key="1">
    <citation type="journal article" date="2013" name="Genome Announc.">
        <title>Draft Genome Sequence of the Cellulolytic, Mesophilic, Anaerobic Bacterium Clostridium termitidis Strain CT1112 (DSM 5398).</title>
        <authorList>
            <person name="Lal S."/>
            <person name="Ramachandran U."/>
            <person name="Zhang X."/>
            <person name="Munir R."/>
            <person name="Sparling R."/>
            <person name="Levin D.B."/>
        </authorList>
    </citation>
    <scope>NUCLEOTIDE SEQUENCE [LARGE SCALE GENOMIC DNA]</scope>
    <source>
        <strain evidence="9 10">CT1112</strain>
    </source>
</reference>
<keyword evidence="5 9" id="KW-0378">Hydrolase</keyword>
<evidence type="ECO:0000256" key="3">
    <source>
        <dbReference type="ARBA" id="ARBA00022670"/>
    </source>
</evidence>